<feature type="transmembrane region" description="Helical" evidence="1">
    <location>
        <begin position="281"/>
        <end position="300"/>
    </location>
</feature>
<dbReference type="AlphaFoldDB" id="A0A9W7XLI2"/>
<dbReference type="Gene3D" id="1.20.1070.10">
    <property type="entry name" value="Rhodopsin 7-helix transmembrane proteins"/>
    <property type="match status" value="1"/>
</dbReference>
<feature type="transmembrane region" description="Helical" evidence="1">
    <location>
        <begin position="320"/>
        <end position="339"/>
    </location>
</feature>
<feature type="transmembrane region" description="Helical" evidence="1">
    <location>
        <begin position="133"/>
        <end position="151"/>
    </location>
</feature>
<keyword evidence="1" id="KW-0472">Membrane</keyword>
<reference evidence="2" key="1">
    <citation type="submission" date="2022-07" db="EMBL/GenBank/DDBJ databases">
        <title>Phylogenomic reconstructions and comparative analyses of Kickxellomycotina fungi.</title>
        <authorList>
            <person name="Reynolds N.K."/>
            <person name="Stajich J.E."/>
            <person name="Barry K."/>
            <person name="Grigoriev I.V."/>
            <person name="Crous P."/>
            <person name="Smith M.E."/>
        </authorList>
    </citation>
    <scope>NUCLEOTIDE SEQUENCE</scope>
    <source>
        <strain evidence="2">NBRC 105413</strain>
    </source>
</reference>
<feature type="transmembrane region" description="Helical" evidence="1">
    <location>
        <begin position="61"/>
        <end position="83"/>
    </location>
</feature>
<keyword evidence="1" id="KW-0812">Transmembrane</keyword>
<organism evidence="2 3">
    <name type="scientific">Coemansia asiatica</name>
    <dbReference type="NCBI Taxonomy" id="1052880"/>
    <lineage>
        <taxon>Eukaryota</taxon>
        <taxon>Fungi</taxon>
        <taxon>Fungi incertae sedis</taxon>
        <taxon>Zoopagomycota</taxon>
        <taxon>Kickxellomycotina</taxon>
        <taxon>Kickxellomycetes</taxon>
        <taxon>Kickxellales</taxon>
        <taxon>Kickxellaceae</taxon>
        <taxon>Coemansia</taxon>
    </lineage>
</organism>
<proteinExistence type="predicted"/>
<protein>
    <submittedName>
        <fullName evidence="2">Uncharacterized protein</fullName>
    </submittedName>
</protein>
<feature type="transmembrane region" description="Helical" evidence="1">
    <location>
        <begin position="95"/>
        <end position="113"/>
    </location>
</feature>
<gene>
    <name evidence="2" type="ORF">LPJ64_002754</name>
</gene>
<feature type="transmembrane region" description="Helical" evidence="1">
    <location>
        <begin position="204"/>
        <end position="232"/>
    </location>
</feature>
<evidence type="ECO:0000256" key="1">
    <source>
        <dbReference type="SAM" id="Phobius"/>
    </source>
</evidence>
<name>A0A9W7XLI2_9FUNG</name>
<dbReference type="EMBL" id="JANBOH010000094">
    <property type="protein sequence ID" value="KAJ1645670.1"/>
    <property type="molecule type" value="Genomic_DNA"/>
</dbReference>
<accession>A0A9W7XLI2</accession>
<sequence length="402" mass="44403">MEAPILSSINSFTATITSSSSSSNGANTNDIGSLSPESTSLLRSLVSIVFRYSRNFNKIKAANATAISISGAMVLFIFLAFIFKRKVANRLSLRLICLISLLYCLDCILTMFAPVKTFGACIARAFFADFFEYSGLYLTSAIMLNLHLVFLRKSTEPLPKYASYLYFAIPLLIATLHQVPQYIYSGASGQCTFDAKYKLKSARFVLYNVFAVIVIPGVFIVYNLIVGICVIVELSKRKKNISRAIGQIANVSAQQQSGTMISQDIVQLKAVRKIYSGAIRIALYPLATLFWFTLRCAELGLMNNVPETRSDSNKILSALYLRKLVMPVFILASFLMFLADPVFCQLFSKCGSSLDYADAAQDVSNSAEKNEAIDNAVSSLKQDAVLAQVKNHEDAQDFFRTI</sequence>
<evidence type="ECO:0000313" key="3">
    <source>
        <dbReference type="Proteomes" id="UP001145021"/>
    </source>
</evidence>
<comment type="caution">
    <text evidence="2">The sequence shown here is derived from an EMBL/GenBank/DDBJ whole genome shotgun (WGS) entry which is preliminary data.</text>
</comment>
<evidence type="ECO:0000313" key="2">
    <source>
        <dbReference type="EMBL" id="KAJ1645670.1"/>
    </source>
</evidence>
<keyword evidence="1" id="KW-1133">Transmembrane helix</keyword>
<dbReference type="Proteomes" id="UP001145021">
    <property type="component" value="Unassembled WGS sequence"/>
</dbReference>
<feature type="transmembrane region" description="Helical" evidence="1">
    <location>
        <begin position="163"/>
        <end position="184"/>
    </location>
</feature>
<keyword evidence="3" id="KW-1185">Reference proteome</keyword>